<protein>
    <submittedName>
        <fullName evidence="1">Uncharacterized protein</fullName>
    </submittedName>
</protein>
<sequence>ALGAICAVNFNKLNSFRSDPFRSKLE</sequence>
<dbReference type="EMBL" id="CAJVCH010512478">
    <property type="protein sequence ID" value="CAG7821484.1"/>
    <property type="molecule type" value="Genomic_DNA"/>
</dbReference>
<dbReference type="AlphaFoldDB" id="A0A8J2KY23"/>
<proteinExistence type="predicted"/>
<name>A0A8J2KY23_9HEXA</name>
<keyword evidence="2" id="KW-1185">Reference proteome</keyword>
<evidence type="ECO:0000313" key="2">
    <source>
        <dbReference type="Proteomes" id="UP000708208"/>
    </source>
</evidence>
<comment type="caution">
    <text evidence="1">The sequence shown here is derived from an EMBL/GenBank/DDBJ whole genome shotgun (WGS) entry which is preliminary data.</text>
</comment>
<gene>
    <name evidence="1" type="ORF">AFUS01_LOCUS31818</name>
</gene>
<evidence type="ECO:0000313" key="1">
    <source>
        <dbReference type="EMBL" id="CAG7821484.1"/>
    </source>
</evidence>
<reference evidence="1" key="1">
    <citation type="submission" date="2021-06" db="EMBL/GenBank/DDBJ databases">
        <authorList>
            <person name="Hodson N. C."/>
            <person name="Mongue J. A."/>
            <person name="Jaron S. K."/>
        </authorList>
    </citation>
    <scope>NUCLEOTIDE SEQUENCE</scope>
</reference>
<dbReference type="Proteomes" id="UP000708208">
    <property type="component" value="Unassembled WGS sequence"/>
</dbReference>
<feature type="non-terminal residue" evidence="1">
    <location>
        <position position="1"/>
    </location>
</feature>
<organism evidence="1 2">
    <name type="scientific">Allacma fusca</name>
    <dbReference type="NCBI Taxonomy" id="39272"/>
    <lineage>
        <taxon>Eukaryota</taxon>
        <taxon>Metazoa</taxon>
        <taxon>Ecdysozoa</taxon>
        <taxon>Arthropoda</taxon>
        <taxon>Hexapoda</taxon>
        <taxon>Collembola</taxon>
        <taxon>Symphypleona</taxon>
        <taxon>Sminthuridae</taxon>
        <taxon>Allacma</taxon>
    </lineage>
</organism>
<accession>A0A8J2KY23</accession>